<proteinExistence type="inferred from homology"/>
<dbReference type="PROSITE" id="PS50893">
    <property type="entry name" value="ABC_TRANSPORTER_2"/>
    <property type="match status" value="1"/>
</dbReference>
<evidence type="ECO:0000256" key="3">
    <source>
        <dbReference type="ARBA" id="ARBA00022723"/>
    </source>
</evidence>
<keyword evidence="10" id="KW-0067">ATP-binding</keyword>
<evidence type="ECO:0000256" key="11">
    <source>
        <dbReference type="ARBA" id="ARBA00022881"/>
    </source>
</evidence>
<keyword evidence="12" id="KW-0238">DNA-binding</keyword>
<evidence type="ECO:0000256" key="13">
    <source>
        <dbReference type="ARBA" id="ARBA00023204"/>
    </source>
</evidence>
<keyword evidence="9" id="KW-0862">Zinc</keyword>
<accession>A0A518G841</accession>
<evidence type="ECO:0000256" key="9">
    <source>
        <dbReference type="ARBA" id="ARBA00022833"/>
    </source>
</evidence>
<reference evidence="18 19" key="1">
    <citation type="submission" date="2019-02" db="EMBL/GenBank/DDBJ databases">
        <title>Deep-cultivation of Planctomycetes and their phenomic and genomic characterization uncovers novel biology.</title>
        <authorList>
            <person name="Wiegand S."/>
            <person name="Jogler M."/>
            <person name="Boedeker C."/>
            <person name="Pinto D."/>
            <person name="Vollmers J."/>
            <person name="Rivas-Marin E."/>
            <person name="Kohn T."/>
            <person name="Peeters S.H."/>
            <person name="Heuer A."/>
            <person name="Rast P."/>
            <person name="Oberbeckmann S."/>
            <person name="Bunk B."/>
            <person name="Jeske O."/>
            <person name="Meyerdierks A."/>
            <person name="Storesund J.E."/>
            <person name="Kallscheuer N."/>
            <person name="Luecker S."/>
            <person name="Lage O.M."/>
            <person name="Pohl T."/>
            <person name="Merkel B.J."/>
            <person name="Hornburger P."/>
            <person name="Mueller R.-W."/>
            <person name="Bruemmer F."/>
            <person name="Labrenz M."/>
            <person name="Spormann A.M."/>
            <person name="Op den Camp H."/>
            <person name="Overmann J."/>
            <person name="Amann R."/>
            <person name="Jetten M.S.M."/>
            <person name="Mascher T."/>
            <person name="Medema M.H."/>
            <person name="Devos D.P."/>
            <person name="Kaster A.-K."/>
            <person name="Ovreas L."/>
            <person name="Rohde M."/>
            <person name="Galperin M.Y."/>
            <person name="Jogler C."/>
        </authorList>
    </citation>
    <scope>NUCLEOTIDE SEQUENCE [LARGE SCALE GENOMIC DNA]</scope>
    <source>
        <strain evidence="18 19">Q31a</strain>
    </source>
</reference>
<dbReference type="GO" id="GO:0005737">
    <property type="term" value="C:cytoplasm"/>
    <property type="evidence" value="ECO:0007669"/>
    <property type="project" value="UniProtKB-SubCell"/>
</dbReference>
<dbReference type="CDD" id="cd03271">
    <property type="entry name" value="ABC_UvrA_II"/>
    <property type="match status" value="1"/>
</dbReference>
<dbReference type="GO" id="GO:0006289">
    <property type="term" value="P:nucleotide-excision repair"/>
    <property type="evidence" value="ECO:0007669"/>
    <property type="project" value="InterPro"/>
</dbReference>
<keyword evidence="13" id="KW-0234">DNA repair</keyword>
<dbReference type="InterPro" id="IPR027417">
    <property type="entry name" value="P-loop_NTPase"/>
</dbReference>
<dbReference type="KEGG" id="ahel:Q31a_30760"/>
<dbReference type="Gene3D" id="3.40.50.300">
    <property type="entry name" value="P-loop containing nucleotide triphosphate hydrolases"/>
    <property type="match status" value="2"/>
</dbReference>
<keyword evidence="5" id="KW-0547">Nucleotide-binding</keyword>
<evidence type="ECO:0000256" key="2">
    <source>
        <dbReference type="ARBA" id="ARBA00022490"/>
    </source>
</evidence>
<dbReference type="NCBIfam" id="TIGR00630">
    <property type="entry name" value="uvra"/>
    <property type="match status" value="1"/>
</dbReference>
<dbReference type="GO" id="GO:0004518">
    <property type="term" value="F:nuclease activity"/>
    <property type="evidence" value="ECO:0007669"/>
    <property type="project" value="UniProtKB-KW"/>
</dbReference>
<evidence type="ECO:0000256" key="16">
    <source>
        <dbReference type="ARBA" id="ARBA00042156"/>
    </source>
</evidence>
<dbReference type="GO" id="GO:0009380">
    <property type="term" value="C:excinuclease repair complex"/>
    <property type="evidence" value="ECO:0007669"/>
    <property type="project" value="InterPro"/>
</dbReference>
<evidence type="ECO:0000313" key="19">
    <source>
        <dbReference type="Proteomes" id="UP000318017"/>
    </source>
</evidence>
<evidence type="ECO:0000256" key="14">
    <source>
        <dbReference type="ARBA" id="ARBA00038000"/>
    </source>
</evidence>
<dbReference type="Pfam" id="PF17760">
    <property type="entry name" value="UvrA_inter"/>
    <property type="match status" value="1"/>
</dbReference>
<keyword evidence="19" id="KW-1185">Reference proteome</keyword>
<name>A0A518G841_9BACT</name>
<keyword evidence="7" id="KW-0228">DNA excision</keyword>
<evidence type="ECO:0000256" key="7">
    <source>
        <dbReference type="ARBA" id="ARBA00022769"/>
    </source>
</evidence>
<dbReference type="AlphaFoldDB" id="A0A518G841"/>
<dbReference type="GO" id="GO:0016887">
    <property type="term" value="F:ATP hydrolysis activity"/>
    <property type="evidence" value="ECO:0007669"/>
    <property type="project" value="InterPro"/>
</dbReference>
<dbReference type="RefSeq" id="WP_231691198.1">
    <property type="nucleotide sequence ID" value="NZ_CP036298.1"/>
</dbReference>
<evidence type="ECO:0000256" key="4">
    <source>
        <dbReference type="ARBA" id="ARBA00022737"/>
    </source>
</evidence>
<dbReference type="PROSITE" id="PS00211">
    <property type="entry name" value="ABC_TRANSPORTER_1"/>
    <property type="match status" value="2"/>
</dbReference>
<dbReference type="GO" id="GO:0005524">
    <property type="term" value="F:ATP binding"/>
    <property type="evidence" value="ECO:0007669"/>
    <property type="project" value="UniProtKB-KW"/>
</dbReference>
<dbReference type="Proteomes" id="UP000318017">
    <property type="component" value="Chromosome"/>
</dbReference>
<organism evidence="18 19">
    <name type="scientific">Aureliella helgolandensis</name>
    <dbReference type="NCBI Taxonomy" id="2527968"/>
    <lineage>
        <taxon>Bacteria</taxon>
        <taxon>Pseudomonadati</taxon>
        <taxon>Planctomycetota</taxon>
        <taxon>Planctomycetia</taxon>
        <taxon>Pirellulales</taxon>
        <taxon>Pirellulaceae</taxon>
        <taxon>Aureliella</taxon>
    </lineage>
</organism>
<evidence type="ECO:0000259" key="17">
    <source>
        <dbReference type="PROSITE" id="PS50893"/>
    </source>
</evidence>
<comment type="subcellular location">
    <subcellularLocation>
        <location evidence="1">Cytoplasm</location>
    </subcellularLocation>
</comment>
<dbReference type="NCBIfam" id="NF001503">
    <property type="entry name" value="PRK00349.1"/>
    <property type="match status" value="1"/>
</dbReference>
<dbReference type="InterPro" id="IPR013815">
    <property type="entry name" value="ATP_grasp_subdomain_1"/>
</dbReference>
<evidence type="ECO:0000256" key="5">
    <source>
        <dbReference type="ARBA" id="ARBA00022741"/>
    </source>
</evidence>
<evidence type="ECO:0000313" key="18">
    <source>
        <dbReference type="EMBL" id="QDV24755.1"/>
    </source>
</evidence>
<evidence type="ECO:0000256" key="12">
    <source>
        <dbReference type="ARBA" id="ARBA00023125"/>
    </source>
</evidence>
<evidence type="ECO:0000256" key="6">
    <source>
        <dbReference type="ARBA" id="ARBA00022763"/>
    </source>
</evidence>
<dbReference type="EMBL" id="CP036298">
    <property type="protein sequence ID" value="QDV24755.1"/>
    <property type="molecule type" value="Genomic_DNA"/>
</dbReference>
<dbReference type="Gene3D" id="1.20.1580.10">
    <property type="entry name" value="ABC transporter ATPase like domain"/>
    <property type="match status" value="2"/>
</dbReference>
<keyword evidence="8" id="KW-0863">Zinc-finger</keyword>
<feature type="domain" description="ABC transporter" evidence="17">
    <location>
        <begin position="610"/>
        <end position="941"/>
    </location>
</feature>
<dbReference type="PANTHER" id="PTHR43152:SF3">
    <property type="entry name" value="UVRABC SYSTEM PROTEIN A"/>
    <property type="match status" value="1"/>
</dbReference>
<dbReference type="GO" id="GO:0008270">
    <property type="term" value="F:zinc ion binding"/>
    <property type="evidence" value="ECO:0007669"/>
    <property type="project" value="UniProtKB-KW"/>
</dbReference>
<dbReference type="InterPro" id="IPR004602">
    <property type="entry name" value="UvrA"/>
</dbReference>
<dbReference type="Gene3D" id="1.10.8.280">
    <property type="entry name" value="ABC transporter ATPase domain-like"/>
    <property type="match status" value="1"/>
</dbReference>
<dbReference type="InterPro" id="IPR003439">
    <property type="entry name" value="ABC_transporter-like_ATP-bd"/>
</dbReference>
<gene>
    <name evidence="18" type="primary">uvrA_3</name>
    <name evidence="18" type="ORF">Q31a_30760</name>
</gene>
<dbReference type="SUPFAM" id="SSF52540">
    <property type="entry name" value="P-loop containing nucleoside triphosphate hydrolases"/>
    <property type="match status" value="2"/>
</dbReference>
<comment type="similarity">
    <text evidence="14">Belongs to the ABC transporter superfamily. UvrA family.</text>
</comment>
<keyword evidence="2" id="KW-0963">Cytoplasm</keyword>
<protein>
    <recommendedName>
        <fullName evidence="15">UvrABC system protein A</fullName>
    </recommendedName>
    <alternativeName>
        <fullName evidence="16">Excinuclease ABC subunit A</fullName>
    </alternativeName>
</protein>
<evidence type="ECO:0000256" key="1">
    <source>
        <dbReference type="ARBA" id="ARBA00004496"/>
    </source>
</evidence>
<dbReference type="InterPro" id="IPR041102">
    <property type="entry name" value="UvrA_inter"/>
</dbReference>
<keyword evidence="6" id="KW-0227">DNA damage</keyword>
<evidence type="ECO:0000256" key="15">
    <source>
        <dbReference type="ARBA" id="ARBA00039316"/>
    </source>
</evidence>
<evidence type="ECO:0000256" key="8">
    <source>
        <dbReference type="ARBA" id="ARBA00022771"/>
    </source>
</evidence>
<keyword evidence="11" id="KW-0267">Excision nuclease</keyword>
<keyword evidence="4" id="KW-0677">Repeat</keyword>
<keyword evidence="3" id="KW-0479">Metal-binding</keyword>
<dbReference type="GO" id="GO:0003677">
    <property type="term" value="F:DNA binding"/>
    <property type="evidence" value="ECO:0007669"/>
    <property type="project" value="UniProtKB-KW"/>
</dbReference>
<dbReference type="PANTHER" id="PTHR43152">
    <property type="entry name" value="UVRABC SYSTEM PROTEIN A"/>
    <property type="match status" value="1"/>
</dbReference>
<dbReference type="InterPro" id="IPR017871">
    <property type="entry name" value="ABC_transporter-like_CS"/>
</dbReference>
<sequence>MAAKKMAADQRELKSLKVSGARVHNLKDVSLEIPHNQLTVLTGVSGSGKSSLAFDTIYAEGQRQYVESLSTYARQFLNQMQRADVDAIDGLQPTLCIDQRVGVANPRSTVATITEIYDYLRLLMARVGTPHCFTCGSPIEQRSPDAIAQQLFELEEGTKLVMLAPVVRGRKGAHRDALSAIQKAGLVRVRIDGEVYEIDDTPQLSQRKNHTIEAVVDKIVIRPNGLTRILESLQVALKLAGGLVAVRYITPPMVDAQVSEDQWKEELFSTRYSCAQCGASYEEIEPRTFSFNSPYGACPACSGLGRANQFDAELVVRDWSVSPAAGAFAILENAQGKLKRDLKKRLQKLVVSTGRQWDQPLKLVKAGQRVAFMEGSGNLAGLRSVLDEFYAASDAETQSWLSGYQDALACPACGGARLRPEALSVLLAGKSMFDITSMSIGEGLEWLDGLQVPPDKQQIAQPILNEMLHRFRFLVKVGVNYLTLGRSADTLSGGELQRVRLATCIGSGLVGVCYILDEPSIGLHQRDNDRLIESLRSLQAEGNTVVVVEHDESMMRTADFLVDMGPGAGKQGGEIVVAGTPLQVEQDRDSLTAAYLRGDRTVFESREPAVRAPRGKLRLEAATLHNLQNVTVEVPLGLLVGVTGVSGSGKSSLFGETLIPALSRALGQSTLAKPGPFRKLRGAEAVDKLVEITQSPIGRSPRSTPATYCGVFDLIRTVWANTRESKQRGFTLSRFSFNSGSGRCAQCQGQGQEKIEMNFLADLYVPCSVCNGLRFNRQTLAVRYRDKSIADVLAMSVDEALGFFENFSKISRLLGSLEQVGLGYLTLGQSSNTLSGGESQRIKLATELARPETGQTVYFLDEPTTGLHFEDVRRLLSVLNGLVERGNSVIVIEHNLDVIQACDWLIDIGPEGGSEGGNIVAAGPPATLHQNPASITGRYLNPATLAE</sequence>
<evidence type="ECO:0000256" key="10">
    <source>
        <dbReference type="ARBA" id="ARBA00022840"/>
    </source>
</evidence>
<dbReference type="Gene3D" id="3.30.1490.20">
    <property type="entry name" value="ATP-grasp fold, A domain"/>
    <property type="match status" value="1"/>
</dbReference>